<dbReference type="EMBL" id="BBSA01000009">
    <property type="protein sequence ID" value="GAM63682.1"/>
    <property type="molecule type" value="Genomic_DNA"/>
</dbReference>
<gene>
    <name evidence="1" type="ORF">JCM19232_2662</name>
</gene>
<evidence type="ECO:0000313" key="2">
    <source>
        <dbReference type="Proteomes" id="UP000031670"/>
    </source>
</evidence>
<proteinExistence type="predicted"/>
<dbReference type="AlphaFoldDB" id="A0A0B8PGD3"/>
<dbReference type="Proteomes" id="UP000031670">
    <property type="component" value="Unassembled WGS sequence"/>
</dbReference>
<evidence type="ECO:0000313" key="1">
    <source>
        <dbReference type="EMBL" id="GAM63682.1"/>
    </source>
</evidence>
<accession>A0A0B8PGD3</accession>
<organism evidence="1 2">
    <name type="scientific">Vibrio ishigakensis</name>
    <dbReference type="NCBI Taxonomy" id="1481914"/>
    <lineage>
        <taxon>Bacteria</taxon>
        <taxon>Pseudomonadati</taxon>
        <taxon>Pseudomonadota</taxon>
        <taxon>Gammaproteobacteria</taxon>
        <taxon>Vibrionales</taxon>
        <taxon>Vibrionaceae</taxon>
        <taxon>Vibrio</taxon>
    </lineage>
</organism>
<comment type="caution">
    <text evidence="1">The sequence shown here is derived from an EMBL/GenBank/DDBJ whole genome shotgun (WGS) entry which is preliminary data.</text>
</comment>
<reference evidence="1 2" key="2">
    <citation type="submission" date="2015-01" db="EMBL/GenBank/DDBJ databases">
        <authorList>
            <consortium name="NBRP consortium"/>
            <person name="Sawabe T."/>
            <person name="Meirelles P."/>
            <person name="Feng G."/>
            <person name="Sayaka M."/>
            <person name="Hattori M."/>
            <person name="Ohkuma M."/>
        </authorList>
    </citation>
    <scope>NUCLEOTIDE SEQUENCE [LARGE SCALE GENOMIC DNA]</scope>
    <source>
        <strain evidence="1 2">JCM19232</strain>
    </source>
</reference>
<reference evidence="1 2" key="1">
    <citation type="submission" date="2015-01" db="EMBL/GenBank/DDBJ databases">
        <title>Vibrio sp. C5 JCM 19232 whole genome shotgun sequence.</title>
        <authorList>
            <person name="Sawabe T."/>
            <person name="Meirelles P."/>
            <person name="Feng G."/>
            <person name="Sayaka M."/>
            <person name="Hattori M."/>
            <person name="Ohkuma M."/>
        </authorList>
    </citation>
    <scope>NUCLEOTIDE SEQUENCE [LARGE SCALE GENOMIC DNA]</scope>
    <source>
        <strain evidence="1 2">JCM19232</strain>
    </source>
</reference>
<sequence>MTEKDLPQKEVSELLEEVRELYLKTREQFGDAKQEENSFFA</sequence>
<name>A0A0B8PGD3_9VIBR</name>
<protein>
    <submittedName>
        <fullName evidence="1">Uncharacterized protein</fullName>
    </submittedName>
</protein>